<evidence type="ECO:0000256" key="2">
    <source>
        <dbReference type="ARBA" id="ARBA00023125"/>
    </source>
</evidence>
<dbReference type="AlphaFoldDB" id="A0AA48KB79"/>
<dbReference type="RefSeq" id="WP_243335515.1">
    <property type="nucleotide sequence ID" value="NZ_AP027081.1"/>
</dbReference>
<keyword evidence="1" id="KW-0805">Transcription regulation</keyword>
<dbReference type="Proteomes" id="UP001228113">
    <property type="component" value="Chromosome"/>
</dbReference>
<dbReference type="SMART" id="SM00345">
    <property type="entry name" value="HTH_GNTR"/>
    <property type="match status" value="1"/>
</dbReference>
<dbReference type="Gene3D" id="3.40.1410.10">
    <property type="entry name" value="Chorismate lyase-like"/>
    <property type="match status" value="1"/>
</dbReference>
<dbReference type="GO" id="GO:0045892">
    <property type="term" value="P:negative regulation of DNA-templated transcription"/>
    <property type="evidence" value="ECO:0007669"/>
    <property type="project" value="TreeGrafter"/>
</dbReference>
<reference evidence="5" key="1">
    <citation type="journal article" date="2023" name="Int. J. Syst. Evol. Microbiol.">
        <title>Mesoterricola silvestris gen. nov., sp. nov., Mesoterricola sediminis sp. nov., Geothrix oryzae sp. nov., Geothrix edaphica sp. nov., Geothrix rubra sp. nov., and Geothrix limicola sp. nov., six novel members of Acidobacteriota isolated from soils.</title>
        <authorList>
            <person name="Itoh H."/>
            <person name="Sugisawa Y."/>
            <person name="Mise K."/>
            <person name="Xu Z."/>
            <person name="Kuniyasu M."/>
            <person name="Ushijima N."/>
            <person name="Kawano K."/>
            <person name="Kobayashi E."/>
            <person name="Shiratori Y."/>
            <person name="Masuda Y."/>
            <person name="Senoo K."/>
        </authorList>
    </citation>
    <scope>NUCLEOTIDE SEQUENCE</scope>
    <source>
        <strain evidence="5">W786</strain>
    </source>
</reference>
<dbReference type="Pfam" id="PF07702">
    <property type="entry name" value="UTRA"/>
    <property type="match status" value="1"/>
</dbReference>
<dbReference type="Pfam" id="PF00392">
    <property type="entry name" value="GntR"/>
    <property type="match status" value="1"/>
</dbReference>
<protein>
    <recommendedName>
        <fullName evidence="4">HTH gntR-type domain-containing protein</fullName>
    </recommendedName>
</protein>
<feature type="domain" description="HTH gntR-type" evidence="4">
    <location>
        <begin position="1"/>
        <end position="70"/>
    </location>
</feature>
<proteinExistence type="predicted"/>
<evidence type="ECO:0000313" key="5">
    <source>
        <dbReference type="EMBL" id="BDU75516.1"/>
    </source>
</evidence>
<dbReference type="InterPro" id="IPR050679">
    <property type="entry name" value="Bact_HTH_transcr_reg"/>
</dbReference>
<dbReference type="InterPro" id="IPR011663">
    <property type="entry name" value="UTRA"/>
</dbReference>
<gene>
    <name evidence="5" type="ORF">METESE_04740</name>
</gene>
<dbReference type="EMBL" id="AP027081">
    <property type="protein sequence ID" value="BDU75516.1"/>
    <property type="molecule type" value="Genomic_DNA"/>
</dbReference>
<dbReference type="Gene3D" id="1.10.10.10">
    <property type="entry name" value="Winged helix-like DNA-binding domain superfamily/Winged helix DNA-binding domain"/>
    <property type="match status" value="1"/>
</dbReference>
<dbReference type="PROSITE" id="PS50949">
    <property type="entry name" value="HTH_GNTR"/>
    <property type="match status" value="1"/>
</dbReference>
<dbReference type="PRINTS" id="PR00035">
    <property type="entry name" value="HTHGNTR"/>
</dbReference>
<sequence length="244" mass="27438">MIRTTLAASIRDALREGIQAGVWQDRLPSEPDLVRRFEASRETVRKALAMLEAEGRITRIHGKGTFIEEPLSFNPLSGILSITQELARSRHPVANRVLGGAWIPPGRIPSAFLQAFFEGEPRVFELRRLRLVRDEVLAAETSWFRAGAFPGVETADLSGSLHTLMTGRYGLAPQRVRNRFQALDFRAKEAREAAQALGSRQAIRVERALLRGREVYYAVSFTLRTDLYPLEFLQLPGRTGEEVL</sequence>
<keyword evidence="2" id="KW-0238">DNA-binding</keyword>
<dbReference type="InterPro" id="IPR036388">
    <property type="entry name" value="WH-like_DNA-bd_sf"/>
</dbReference>
<accession>A0AA48KB79</accession>
<dbReference type="GO" id="GO:0003677">
    <property type="term" value="F:DNA binding"/>
    <property type="evidence" value="ECO:0007669"/>
    <property type="project" value="UniProtKB-KW"/>
</dbReference>
<dbReference type="InterPro" id="IPR000524">
    <property type="entry name" value="Tscrpt_reg_HTH_GntR"/>
</dbReference>
<dbReference type="PANTHER" id="PTHR44846:SF1">
    <property type="entry name" value="MANNOSYL-D-GLYCERATE TRANSPORT_METABOLISM SYSTEM REPRESSOR MNGR-RELATED"/>
    <property type="match status" value="1"/>
</dbReference>
<dbReference type="GO" id="GO:0003700">
    <property type="term" value="F:DNA-binding transcription factor activity"/>
    <property type="evidence" value="ECO:0007669"/>
    <property type="project" value="InterPro"/>
</dbReference>
<name>A0AA48KB79_9BACT</name>
<dbReference type="SUPFAM" id="SSF46785">
    <property type="entry name" value="Winged helix' DNA-binding domain"/>
    <property type="match status" value="1"/>
</dbReference>
<dbReference type="InterPro" id="IPR028978">
    <property type="entry name" value="Chorismate_lyase_/UTRA_dom_sf"/>
</dbReference>
<evidence type="ECO:0000256" key="1">
    <source>
        <dbReference type="ARBA" id="ARBA00023015"/>
    </source>
</evidence>
<dbReference type="CDD" id="cd07377">
    <property type="entry name" value="WHTH_GntR"/>
    <property type="match status" value="1"/>
</dbReference>
<evidence type="ECO:0000256" key="3">
    <source>
        <dbReference type="ARBA" id="ARBA00023163"/>
    </source>
</evidence>
<dbReference type="SUPFAM" id="SSF64288">
    <property type="entry name" value="Chorismate lyase-like"/>
    <property type="match status" value="1"/>
</dbReference>
<dbReference type="KEGG" id="msea:METESE_04740"/>
<evidence type="ECO:0000313" key="6">
    <source>
        <dbReference type="Proteomes" id="UP001228113"/>
    </source>
</evidence>
<organism evidence="5 6">
    <name type="scientific">Mesoterricola sediminis</name>
    <dbReference type="NCBI Taxonomy" id="2927980"/>
    <lineage>
        <taxon>Bacteria</taxon>
        <taxon>Pseudomonadati</taxon>
        <taxon>Acidobacteriota</taxon>
        <taxon>Holophagae</taxon>
        <taxon>Holophagales</taxon>
        <taxon>Holophagaceae</taxon>
        <taxon>Mesoterricola</taxon>
    </lineage>
</organism>
<dbReference type="PANTHER" id="PTHR44846">
    <property type="entry name" value="MANNOSYL-D-GLYCERATE TRANSPORT/METABOLISM SYSTEM REPRESSOR MNGR-RELATED"/>
    <property type="match status" value="1"/>
</dbReference>
<evidence type="ECO:0000259" key="4">
    <source>
        <dbReference type="PROSITE" id="PS50949"/>
    </source>
</evidence>
<keyword evidence="6" id="KW-1185">Reference proteome</keyword>
<keyword evidence="3" id="KW-0804">Transcription</keyword>
<dbReference type="InterPro" id="IPR036390">
    <property type="entry name" value="WH_DNA-bd_sf"/>
</dbReference>
<dbReference type="SMART" id="SM00866">
    <property type="entry name" value="UTRA"/>
    <property type="match status" value="1"/>
</dbReference>